<dbReference type="HOGENOM" id="CLU_204305_0_0_2"/>
<dbReference type="EMBL" id="CP004144">
    <property type="protein sequence ID" value="AGF97466.1"/>
    <property type="molecule type" value="Genomic_DNA"/>
</dbReference>
<name>M1PYR5_METMZ</name>
<gene>
    <name evidence="1" type="ORF">MmTuc01_2138</name>
</gene>
<dbReference type="AlphaFoldDB" id="M1PYR5"/>
<reference evidence="1 2" key="1">
    <citation type="journal article" date="2013" name="Genome Announc.">
        <title>Complete Genome of a Methanosarcina mazei Strain Isolated from Sediment Samples from an Amazonian Flooded Area.</title>
        <authorList>
            <person name="Assis das Gracas D."/>
            <person name="Thiago Juca Ramos R."/>
            <person name="Vieira Araujo A.C."/>
            <person name="Zahlouth R."/>
            <person name="Ribeiro Carneiro A."/>
            <person name="Souza Lopes T."/>
            <person name="Azevedo Barauna R."/>
            <person name="Azevedo V."/>
            <person name="Cruz Schneider M.P."/>
            <person name="Pellizari V.H."/>
            <person name="Silva A."/>
        </authorList>
    </citation>
    <scope>NUCLEOTIDE SEQUENCE [LARGE SCALE GENOMIC DNA]</scope>
    <source>
        <strain evidence="1 2">Tuc01</strain>
    </source>
</reference>
<evidence type="ECO:0000313" key="2">
    <source>
        <dbReference type="Proteomes" id="UP000011718"/>
    </source>
</evidence>
<dbReference type="KEGG" id="mmaz:MmTuc01_2138"/>
<dbReference type="BioCyc" id="MMAZ1236903:G139K-2045-MONOMER"/>
<dbReference type="Proteomes" id="UP000011718">
    <property type="component" value="Chromosome"/>
</dbReference>
<sequence>MATGKPSPFRHLKYGSGIRFSIIQMYIFQENSHWKEIEKPEMPAPLINAGDIK</sequence>
<proteinExistence type="predicted"/>
<organism evidence="1 2">
    <name type="scientific">Methanosarcina mazei Tuc01</name>
    <dbReference type="NCBI Taxonomy" id="1236903"/>
    <lineage>
        <taxon>Archaea</taxon>
        <taxon>Methanobacteriati</taxon>
        <taxon>Methanobacteriota</taxon>
        <taxon>Stenosarchaea group</taxon>
        <taxon>Methanomicrobia</taxon>
        <taxon>Methanosarcinales</taxon>
        <taxon>Methanosarcinaceae</taxon>
        <taxon>Methanosarcina</taxon>
    </lineage>
</organism>
<evidence type="ECO:0000313" key="1">
    <source>
        <dbReference type="EMBL" id="AGF97466.1"/>
    </source>
</evidence>
<protein>
    <submittedName>
        <fullName evidence="1">Uncharacterized protein</fullName>
    </submittedName>
</protein>
<accession>M1PYR5</accession>